<protein>
    <submittedName>
        <fullName evidence="2">Uncharacterized protein</fullName>
    </submittedName>
</protein>
<accession>A0A919MFL4</accession>
<proteinExistence type="predicted"/>
<dbReference type="AlphaFoldDB" id="A0A919MFL4"/>
<evidence type="ECO:0000313" key="2">
    <source>
        <dbReference type="EMBL" id="GID69336.1"/>
    </source>
</evidence>
<feature type="region of interest" description="Disordered" evidence="1">
    <location>
        <begin position="21"/>
        <end position="86"/>
    </location>
</feature>
<keyword evidence="3" id="KW-1185">Reference proteome</keyword>
<evidence type="ECO:0000256" key="1">
    <source>
        <dbReference type="SAM" id="MobiDB-lite"/>
    </source>
</evidence>
<feature type="compositionally biased region" description="Basic and acidic residues" evidence="1">
    <location>
        <begin position="71"/>
        <end position="86"/>
    </location>
</feature>
<organism evidence="2 3">
    <name type="scientific">Actinoplanes cyaneus</name>
    <dbReference type="NCBI Taxonomy" id="52696"/>
    <lineage>
        <taxon>Bacteria</taxon>
        <taxon>Bacillati</taxon>
        <taxon>Actinomycetota</taxon>
        <taxon>Actinomycetes</taxon>
        <taxon>Micromonosporales</taxon>
        <taxon>Micromonosporaceae</taxon>
        <taxon>Actinoplanes</taxon>
    </lineage>
</organism>
<dbReference type="EMBL" id="BOMH01000059">
    <property type="protein sequence ID" value="GID69336.1"/>
    <property type="molecule type" value="Genomic_DNA"/>
</dbReference>
<evidence type="ECO:0000313" key="3">
    <source>
        <dbReference type="Proteomes" id="UP000619479"/>
    </source>
</evidence>
<comment type="caution">
    <text evidence="2">The sequence shown here is derived from an EMBL/GenBank/DDBJ whole genome shotgun (WGS) entry which is preliminary data.</text>
</comment>
<name>A0A919MFL4_9ACTN</name>
<reference evidence="2" key="1">
    <citation type="submission" date="2021-01" db="EMBL/GenBank/DDBJ databases">
        <title>Whole genome shotgun sequence of Actinoplanes cyaneus NBRC 14990.</title>
        <authorList>
            <person name="Komaki H."/>
            <person name="Tamura T."/>
        </authorList>
    </citation>
    <scope>NUCLEOTIDE SEQUENCE</scope>
    <source>
        <strain evidence="2">NBRC 14990</strain>
    </source>
</reference>
<dbReference type="Proteomes" id="UP000619479">
    <property type="component" value="Unassembled WGS sequence"/>
</dbReference>
<gene>
    <name evidence="2" type="ORF">Acy02nite_72170</name>
</gene>
<sequence>MRRPNHTTETTQLVFTARVQAHDSHATSELGSPGMGRNRIRCRWSTSFPDRSGQPRPHARADARTSTAAENARHPQETVTVRDDAARSEVLTDVNLDSVDERELRVPYGFS</sequence>